<feature type="non-terminal residue" evidence="1">
    <location>
        <position position="1"/>
    </location>
</feature>
<gene>
    <name evidence="1" type="ORF">ACFQ11_32520</name>
</gene>
<accession>A0ABW3EZ39</accession>
<name>A0ABW3EZ39_9ACTN</name>
<proteinExistence type="predicted"/>
<organism evidence="1 2">
    <name type="scientific">Actinomadura sediminis</name>
    <dbReference type="NCBI Taxonomy" id="1038904"/>
    <lineage>
        <taxon>Bacteria</taxon>
        <taxon>Bacillati</taxon>
        <taxon>Actinomycetota</taxon>
        <taxon>Actinomycetes</taxon>
        <taxon>Streptosporangiales</taxon>
        <taxon>Thermomonosporaceae</taxon>
        <taxon>Actinomadura</taxon>
    </lineage>
</organism>
<keyword evidence="2" id="KW-1185">Reference proteome</keyword>
<evidence type="ECO:0000313" key="2">
    <source>
        <dbReference type="Proteomes" id="UP001596972"/>
    </source>
</evidence>
<comment type="caution">
    <text evidence="1">The sequence shown here is derived from an EMBL/GenBank/DDBJ whole genome shotgun (WGS) entry which is preliminary data.</text>
</comment>
<evidence type="ECO:0000313" key="1">
    <source>
        <dbReference type="EMBL" id="MFD0905140.1"/>
    </source>
</evidence>
<protein>
    <submittedName>
        <fullName evidence="1">Uncharacterized protein</fullName>
    </submittedName>
</protein>
<sequence>ADAAALGHALRREWWPVGLLVLAAAPRGRTARAAALAMLAPIALEWLRERPDVDPVRYTVLRLAEDVAYGSGVTASSARARSAAPLRPDVRFPEGLSAAGAGRWARAVADRVRRISG</sequence>
<reference evidence="2" key="1">
    <citation type="journal article" date="2019" name="Int. J. Syst. Evol. Microbiol.">
        <title>The Global Catalogue of Microorganisms (GCM) 10K type strain sequencing project: providing services to taxonomists for standard genome sequencing and annotation.</title>
        <authorList>
            <consortium name="The Broad Institute Genomics Platform"/>
            <consortium name="The Broad Institute Genome Sequencing Center for Infectious Disease"/>
            <person name="Wu L."/>
            <person name="Ma J."/>
        </authorList>
    </citation>
    <scope>NUCLEOTIDE SEQUENCE [LARGE SCALE GENOMIC DNA]</scope>
    <source>
        <strain evidence="2">JCM 31202</strain>
    </source>
</reference>
<dbReference type="Proteomes" id="UP001596972">
    <property type="component" value="Unassembled WGS sequence"/>
</dbReference>
<dbReference type="EMBL" id="JBHTJA010000117">
    <property type="protein sequence ID" value="MFD0905140.1"/>
    <property type="molecule type" value="Genomic_DNA"/>
</dbReference>